<evidence type="ECO:0000256" key="11">
    <source>
        <dbReference type="SAM" id="Phobius"/>
    </source>
</evidence>
<proteinExistence type="inferred from homology"/>
<comment type="subcellular location">
    <subcellularLocation>
        <location evidence="1">Cell inner membrane</location>
        <topology evidence="1">Multi-pass membrane protein</topology>
    </subcellularLocation>
</comment>
<comment type="caution">
    <text evidence="14">The sequence shown here is derived from an EMBL/GenBank/DDBJ whole genome shotgun (WGS) entry which is preliminary data.</text>
</comment>
<keyword evidence="8 11" id="KW-0472">Membrane</keyword>
<feature type="domain" description="ABC transmembrane type-1" evidence="13">
    <location>
        <begin position="31"/>
        <end position="315"/>
    </location>
</feature>
<gene>
    <name evidence="14" type="ORF">ACFP3H_22125</name>
</gene>
<dbReference type="SUPFAM" id="SSF52540">
    <property type="entry name" value="P-loop containing nucleoside triphosphate hydrolases"/>
    <property type="match status" value="1"/>
</dbReference>
<dbReference type="Proteomes" id="UP001596223">
    <property type="component" value="Unassembled WGS sequence"/>
</dbReference>
<feature type="region of interest" description="Disordered" evidence="10">
    <location>
        <begin position="335"/>
        <end position="394"/>
    </location>
</feature>
<feature type="transmembrane region" description="Helical" evidence="11">
    <location>
        <begin position="69"/>
        <end position="95"/>
    </location>
</feature>
<evidence type="ECO:0000256" key="6">
    <source>
        <dbReference type="ARBA" id="ARBA00022967"/>
    </source>
</evidence>
<evidence type="ECO:0000256" key="4">
    <source>
        <dbReference type="ARBA" id="ARBA00022741"/>
    </source>
</evidence>
<accession>A0ABW1JXY2</accession>
<keyword evidence="6" id="KW-1278">Translocase</keyword>
<evidence type="ECO:0000256" key="3">
    <source>
        <dbReference type="ARBA" id="ARBA00022692"/>
    </source>
</evidence>
<protein>
    <submittedName>
        <fullName evidence="14">ABC transporter ATP-binding protein</fullName>
    </submittedName>
</protein>
<evidence type="ECO:0000259" key="12">
    <source>
        <dbReference type="PROSITE" id="PS50893"/>
    </source>
</evidence>
<dbReference type="InterPro" id="IPR003593">
    <property type="entry name" value="AAA+_ATPase"/>
</dbReference>
<dbReference type="PROSITE" id="PS50893">
    <property type="entry name" value="ABC_TRANSPORTER_2"/>
    <property type="match status" value="1"/>
</dbReference>
<dbReference type="InterPro" id="IPR027417">
    <property type="entry name" value="P-loop_NTPase"/>
</dbReference>
<keyword evidence="5 14" id="KW-0067">ATP-binding</keyword>
<dbReference type="InterPro" id="IPR003439">
    <property type="entry name" value="ABC_transporter-like_ATP-bd"/>
</dbReference>
<dbReference type="Gene3D" id="1.20.1560.10">
    <property type="entry name" value="ABC transporter type 1, transmembrane domain"/>
    <property type="match status" value="1"/>
</dbReference>
<dbReference type="SUPFAM" id="SSF90123">
    <property type="entry name" value="ABC transporter transmembrane region"/>
    <property type="match status" value="1"/>
</dbReference>
<dbReference type="PROSITE" id="PS50929">
    <property type="entry name" value="ABC_TM1F"/>
    <property type="match status" value="1"/>
</dbReference>
<evidence type="ECO:0000259" key="13">
    <source>
        <dbReference type="PROSITE" id="PS50929"/>
    </source>
</evidence>
<keyword evidence="15" id="KW-1185">Reference proteome</keyword>
<dbReference type="PANTHER" id="PTHR24221:SF654">
    <property type="entry name" value="ATP-BINDING CASSETTE SUB-FAMILY B MEMBER 6"/>
    <property type="match status" value="1"/>
</dbReference>
<evidence type="ECO:0000313" key="14">
    <source>
        <dbReference type="EMBL" id="MFC6013759.1"/>
    </source>
</evidence>
<dbReference type="InterPro" id="IPR039421">
    <property type="entry name" value="Type_1_exporter"/>
</dbReference>
<dbReference type="SMART" id="SM00382">
    <property type="entry name" value="AAA"/>
    <property type="match status" value="1"/>
</dbReference>
<reference evidence="15" key="1">
    <citation type="journal article" date="2019" name="Int. J. Syst. Evol. Microbiol.">
        <title>The Global Catalogue of Microorganisms (GCM) 10K type strain sequencing project: providing services to taxonomists for standard genome sequencing and annotation.</title>
        <authorList>
            <consortium name="The Broad Institute Genomics Platform"/>
            <consortium name="The Broad Institute Genome Sequencing Center for Infectious Disease"/>
            <person name="Wu L."/>
            <person name="Ma J."/>
        </authorList>
    </citation>
    <scope>NUCLEOTIDE SEQUENCE [LARGE SCALE GENOMIC DNA]</scope>
    <source>
        <strain evidence="15">CCUG 36956</strain>
    </source>
</reference>
<keyword evidence="3 11" id="KW-0812">Transmembrane</keyword>
<dbReference type="Gene3D" id="3.40.50.300">
    <property type="entry name" value="P-loop containing nucleotide triphosphate hydrolases"/>
    <property type="match status" value="1"/>
</dbReference>
<dbReference type="InterPro" id="IPR011527">
    <property type="entry name" value="ABC1_TM_dom"/>
</dbReference>
<evidence type="ECO:0000256" key="9">
    <source>
        <dbReference type="ARBA" id="ARBA00023455"/>
    </source>
</evidence>
<feature type="transmembrane region" description="Helical" evidence="11">
    <location>
        <begin position="290"/>
        <end position="312"/>
    </location>
</feature>
<dbReference type="GO" id="GO:0005524">
    <property type="term" value="F:ATP binding"/>
    <property type="evidence" value="ECO:0007669"/>
    <property type="project" value="UniProtKB-KW"/>
</dbReference>
<dbReference type="InterPro" id="IPR017871">
    <property type="entry name" value="ABC_transporter-like_CS"/>
</dbReference>
<dbReference type="PANTHER" id="PTHR24221">
    <property type="entry name" value="ATP-BINDING CASSETTE SUB-FAMILY B"/>
    <property type="match status" value="1"/>
</dbReference>
<evidence type="ECO:0000256" key="7">
    <source>
        <dbReference type="ARBA" id="ARBA00022989"/>
    </source>
</evidence>
<comment type="similarity">
    <text evidence="9">Belongs to the ABC transporter superfamily. Siderophore-Fe(3+) uptake transporter (SIUT) (TC 3.A.1.21) family.</text>
</comment>
<keyword evidence="7 11" id="KW-1133">Transmembrane helix</keyword>
<evidence type="ECO:0000256" key="8">
    <source>
        <dbReference type="ARBA" id="ARBA00023136"/>
    </source>
</evidence>
<name>A0ABW1JXY2_9NOCA</name>
<feature type="transmembrane region" description="Helical" evidence="11">
    <location>
        <begin position="30"/>
        <end position="63"/>
    </location>
</feature>
<dbReference type="Pfam" id="PF00005">
    <property type="entry name" value="ABC_tran"/>
    <property type="match status" value="1"/>
</dbReference>
<organism evidence="14 15">
    <name type="scientific">Nocardia lasii</name>
    <dbReference type="NCBI Taxonomy" id="1616107"/>
    <lineage>
        <taxon>Bacteria</taxon>
        <taxon>Bacillati</taxon>
        <taxon>Actinomycetota</taxon>
        <taxon>Actinomycetes</taxon>
        <taxon>Mycobacteriales</taxon>
        <taxon>Nocardiaceae</taxon>
        <taxon>Nocardia</taxon>
    </lineage>
</organism>
<evidence type="ECO:0000256" key="1">
    <source>
        <dbReference type="ARBA" id="ARBA00004429"/>
    </source>
</evidence>
<sequence>MSRTTADGGAGRPAGPSQLALLLRPVRSRLIAAALLQLVAAVATVLTFIALGELLITLIAAGVTDAVRVWAWIAVGTLFAVPVAHGISFTLSFGASRQVEYAARRAVVAHLERLPLGWFTRNGSAQVRKTVGADIGSLSVLVGEGIPMLPRFVATTVLATGYLLWVDWRLALIVLAPTLAATAIITRQRRNPSPAETAHEEAARLLGARTTELAQGISVFKVFGQAQRGTRRFGEAADSFAQTYLLAEAVEARRTRATSLLSSWIVTIVITAVAGTAFTAAGWIDGVVVVPFLLLSWIISRGVWSLPMVLMAGRRARMVGMSLAQIFGEAPLEVRPASVSQDPDAGVAEGEPEPEHDRAQRRLAVGVDRRFESRDVDSVNSGEGPVDTQSGEVADPAAGAPEIAFDARSAEVRIGADTERAAVEFVGVSFGYRADAPVLREIDLRLEPGTVTAVVGASGSGKSTLARLIPRFWDIDAGAIRLRGRDIRELEPDDLYRELAFVFQDPQLLRRSIADNIRLARPDADDATVAEAARLAGIADRIAELPRGYDSVIGADARLSGGESQRVAIARAVLADAPILVLDEPTASADPESAARIQDALSNLMADKTTLVIAHQLTTVTDADRIVVLDEGRIAESGTHTELLAANGRYARMWAASTAQEVTAR</sequence>
<feature type="compositionally biased region" description="Basic and acidic residues" evidence="10">
    <location>
        <begin position="367"/>
        <end position="377"/>
    </location>
</feature>
<keyword evidence="4" id="KW-0547">Nucleotide-binding</keyword>
<keyword evidence="2" id="KW-0997">Cell inner membrane</keyword>
<dbReference type="PROSITE" id="PS00211">
    <property type="entry name" value="ABC_TRANSPORTER_1"/>
    <property type="match status" value="1"/>
</dbReference>
<evidence type="ECO:0000256" key="5">
    <source>
        <dbReference type="ARBA" id="ARBA00022840"/>
    </source>
</evidence>
<keyword evidence="2" id="KW-1003">Cell membrane</keyword>
<evidence type="ECO:0000313" key="15">
    <source>
        <dbReference type="Proteomes" id="UP001596223"/>
    </source>
</evidence>
<dbReference type="Pfam" id="PF00664">
    <property type="entry name" value="ABC_membrane"/>
    <property type="match status" value="1"/>
</dbReference>
<feature type="transmembrane region" description="Helical" evidence="11">
    <location>
        <begin position="261"/>
        <end position="284"/>
    </location>
</feature>
<evidence type="ECO:0000256" key="2">
    <source>
        <dbReference type="ARBA" id="ARBA00022519"/>
    </source>
</evidence>
<feature type="domain" description="ABC transporter" evidence="12">
    <location>
        <begin position="423"/>
        <end position="656"/>
    </location>
</feature>
<dbReference type="InterPro" id="IPR036640">
    <property type="entry name" value="ABC1_TM_sf"/>
</dbReference>
<dbReference type="EMBL" id="JBHSQN010000015">
    <property type="protein sequence ID" value="MFC6013759.1"/>
    <property type="molecule type" value="Genomic_DNA"/>
</dbReference>
<evidence type="ECO:0000256" key="10">
    <source>
        <dbReference type="SAM" id="MobiDB-lite"/>
    </source>
</evidence>
<dbReference type="RefSeq" id="WP_378608893.1">
    <property type="nucleotide sequence ID" value="NZ_JBHSQN010000015.1"/>
</dbReference>